<dbReference type="GO" id="GO:0003690">
    <property type="term" value="F:double-stranded DNA binding"/>
    <property type="evidence" value="ECO:0007669"/>
    <property type="project" value="TreeGrafter"/>
</dbReference>
<feature type="domain" description="Transcription factor Tfb2 C-terminal" evidence="11">
    <location>
        <begin position="464"/>
        <end position="513"/>
    </location>
</feature>
<dbReference type="GO" id="GO:0006289">
    <property type="term" value="P:nucleotide-excision repair"/>
    <property type="evidence" value="ECO:0007669"/>
    <property type="project" value="InterPro"/>
</dbReference>
<evidence type="ECO:0000313" key="13">
    <source>
        <dbReference type="Proteomes" id="UP000620104"/>
    </source>
</evidence>
<sequence length="546" mass="60271">MSTSVAHLNGAATGPTGPNGTSDATHPSNFFSTTSSASTDANGQNGGAQGGMDEATAPLMSFLLNGRNSTFFSTLYASEAVCLGMFRLLPPIPRQLVMSLIWSATNFRAKDIKALLKMNTHASNTDLERRLYPLIPLGILSISTHKGIQYVHMHATFRHGMRNALANGGKSNAFGVSYVTTEGDKSVDPPPTIEELVEHGNGTWEGMLKYMVSSRLDILRDNAEERPQEEVLDLLLQSGLMTEATNKRSGRSTLQITSKGFQFLLEDRLAQIWQVLMYYVTKRTFENPRHGGDDGVEIVKLFFTLGNMQLGRAYSASALPAAQAPILDDLEAYGLIYRRYTFGDGKKHDQFFPTALATTLCSGASGAAGEGIGGGQDGKGFLILETNYKIYAYTSNELEIAILNLFVDIRVRYPNLIVGKLERDTVKRAMEEGITANQIISYLTTHAHPQMHKNNPLLPITVVDQLHLWDKERNRLNIDQGVLFKLRQKHMYEDAVSHAKTLGSLIYHSDSNRASTGFMGNVFVSTFAAGPLRDYLNTRRAEHEMY</sequence>
<feature type="compositionally biased region" description="Low complexity" evidence="10">
    <location>
        <begin position="28"/>
        <end position="43"/>
    </location>
</feature>
<evidence type="ECO:0000256" key="1">
    <source>
        <dbReference type="ARBA" id="ARBA00002817"/>
    </source>
</evidence>
<feature type="region of interest" description="Disordered" evidence="10">
    <location>
        <begin position="1"/>
        <end position="51"/>
    </location>
</feature>
<dbReference type="EMBL" id="BLZA01000058">
    <property type="protein sequence ID" value="GHJ90361.1"/>
    <property type="molecule type" value="Genomic_DNA"/>
</dbReference>
<dbReference type="GO" id="GO:0001671">
    <property type="term" value="F:ATPase activator activity"/>
    <property type="evidence" value="ECO:0007669"/>
    <property type="project" value="InterPro"/>
</dbReference>
<evidence type="ECO:0000256" key="2">
    <source>
        <dbReference type="ARBA" id="ARBA00004123"/>
    </source>
</evidence>
<dbReference type="Proteomes" id="UP000620104">
    <property type="component" value="Unassembled WGS sequence"/>
</dbReference>
<proteinExistence type="inferred from homology"/>
<dbReference type="Pfam" id="PF03849">
    <property type="entry name" value="Tfb2"/>
    <property type="match status" value="1"/>
</dbReference>
<evidence type="ECO:0000256" key="9">
    <source>
        <dbReference type="RuleBase" id="RU364024"/>
    </source>
</evidence>
<comment type="function">
    <text evidence="1">Component of the general transcription and DNA repair factor IIH (TFIIH) core complex, which is involved in general and transcription-coupled nucleotide excision repair (NER) of damaged DNA and, when complexed to TFIIK, in RNA transcription by RNA polymerase II. In NER, TFIIH acts by opening DNA around the lesion to allow the excision of the damaged oligonucleotide and its replacement by a new DNA fragment. In transcription, TFIIH has an essential role in transcription initiation. When the pre-initiation complex (PIC) has been established, TFIIH is required for promoter opening and promoter escape. Phosphorylation of the C-terminal tail (CTD) of the largest subunit of RNA polymerase II by the kinase module TFIIK controls the initiation of transcription.</text>
</comment>
<reference evidence="12" key="1">
    <citation type="submission" date="2020-07" db="EMBL/GenBank/DDBJ databases">
        <title>Draft Genome Sequence of a Deep-Sea Yeast, Naganishia (Cryptococcus) liquefaciens strain N6.</title>
        <authorList>
            <person name="Han Y.W."/>
            <person name="Kajitani R."/>
            <person name="Morimoto H."/>
            <person name="Parhat M."/>
            <person name="Tsubouchi H."/>
            <person name="Bakenova O."/>
            <person name="Ogata M."/>
            <person name="Argunhan B."/>
            <person name="Aoki R."/>
            <person name="Kajiwara S."/>
            <person name="Itoh T."/>
            <person name="Iwasaki H."/>
        </authorList>
    </citation>
    <scope>NUCLEOTIDE SEQUENCE</scope>
    <source>
        <strain evidence="12">N6</strain>
    </source>
</reference>
<keyword evidence="8 9" id="KW-0539">Nucleus</keyword>
<evidence type="ECO:0000259" key="11">
    <source>
        <dbReference type="Pfam" id="PF18307"/>
    </source>
</evidence>
<dbReference type="Pfam" id="PF18307">
    <property type="entry name" value="Tfb2_C"/>
    <property type="match status" value="1"/>
</dbReference>
<comment type="subcellular location">
    <subcellularLocation>
        <location evidence="2 9">Nucleus</location>
    </subcellularLocation>
</comment>
<dbReference type="InterPro" id="IPR040662">
    <property type="entry name" value="Tfb2_C"/>
</dbReference>
<evidence type="ECO:0000256" key="3">
    <source>
        <dbReference type="ARBA" id="ARBA00007132"/>
    </source>
</evidence>
<keyword evidence="5 9" id="KW-0805">Transcription regulation</keyword>
<evidence type="ECO:0000256" key="4">
    <source>
        <dbReference type="ARBA" id="ARBA00022763"/>
    </source>
</evidence>
<feature type="compositionally biased region" description="Low complexity" evidence="10">
    <location>
        <begin position="9"/>
        <end position="21"/>
    </location>
</feature>
<dbReference type="PANTHER" id="PTHR13152:SF0">
    <property type="entry name" value="GENERAL TRANSCRIPTION FACTOR IIH SUBUNIT 4"/>
    <property type="match status" value="1"/>
</dbReference>
<dbReference type="InterPro" id="IPR004598">
    <property type="entry name" value="TFIIH_p52/Tfb2"/>
</dbReference>
<comment type="function">
    <text evidence="9">Component of the general transcription and DNA repair factor IIH (TFIIH) core complex which is involved in general and transcription-coupled nucleotide excision repair (NER) of damaged DNA.</text>
</comment>
<organism evidence="12 13">
    <name type="scientific">Naganishia liquefaciens</name>
    <dbReference type="NCBI Taxonomy" id="104408"/>
    <lineage>
        <taxon>Eukaryota</taxon>
        <taxon>Fungi</taxon>
        <taxon>Dikarya</taxon>
        <taxon>Basidiomycota</taxon>
        <taxon>Agaricomycotina</taxon>
        <taxon>Tremellomycetes</taxon>
        <taxon>Filobasidiales</taxon>
        <taxon>Filobasidiaceae</taxon>
        <taxon>Naganishia</taxon>
    </lineage>
</organism>
<keyword evidence="4 9" id="KW-0227">DNA damage</keyword>
<comment type="similarity">
    <text evidence="3 9">Belongs to the TFB2 family.</text>
</comment>
<keyword evidence="6 9" id="KW-0804">Transcription</keyword>
<protein>
    <recommendedName>
        <fullName evidence="9">RNA polymerase II transcription factor B subunit 2</fullName>
    </recommendedName>
</protein>
<accession>A0A8H3TZ67</accession>
<dbReference type="PANTHER" id="PTHR13152">
    <property type="entry name" value="TFIIH, POLYPEPTIDE 4"/>
    <property type="match status" value="1"/>
</dbReference>
<dbReference type="AlphaFoldDB" id="A0A8H3TZ67"/>
<dbReference type="Gene3D" id="3.30.70.2610">
    <property type="match status" value="1"/>
</dbReference>
<evidence type="ECO:0000256" key="5">
    <source>
        <dbReference type="ARBA" id="ARBA00023015"/>
    </source>
</evidence>
<dbReference type="GO" id="GO:0005675">
    <property type="term" value="C:transcription factor TFIIH holo complex"/>
    <property type="evidence" value="ECO:0007669"/>
    <property type="project" value="TreeGrafter"/>
</dbReference>
<evidence type="ECO:0000256" key="7">
    <source>
        <dbReference type="ARBA" id="ARBA00023204"/>
    </source>
</evidence>
<evidence type="ECO:0000256" key="8">
    <source>
        <dbReference type="ARBA" id="ARBA00023242"/>
    </source>
</evidence>
<keyword evidence="7 9" id="KW-0234">DNA repair</keyword>
<name>A0A8H3TZ67_9TREE</name>
<evidence type="ECO:0000256" key="10">
    <source>
        <dbReference type="SAM" id="MobiDB-lite"/>
    </source>
</evidence>
<dbReference type="NCBIfam" id="TIGR00625">
    <property type="entry name" value="tfb2"/>
    <property type="match status" value="1"/>
</dbReference>
<keyword evidence="13" id="KW-1185">Reference proteome</keyword>
<evidence type="ECO:0000313" key="12">
    <source>
        <dbReference type="EMBL" id="GHJ90361.1"/>
    </source>
</evidence>
<dbReference type="GO" id="GO:0000439">
    <property type="term" value="C:transcription factor TFIIH core complex"/>
    <property type="evidence" value="ECO:0007669"/>
    <property type="project" value="InterPro"/>
</dbReference>
<gene>
    <name evidence="12" type="ORF">NliqN6_6763</name>
</gene>
<dbReference type="OrthoDB" id="364513at2759"/>
<comment type="caution">
    <text evidence="12">The sequence shown here is derived from an EMBL/GenBank/DDBJ whole genome shotgun (WGS) entry which is preliminary data.</text>
</comment>
<evidence type="ECO:0000256" key="6">
    <source>
        <dbReference type="ARBA" id="ARBA00023163"/>
    </source>
</evidence>